<dbReference type="PROSITE" id="PS51257">
    <property type="entry name" value="PROKAR_LIPOPROTEIN"/>
    <property type="match status" value="1"/>
</dbReference>
<name>A0A835DL49_TETSI</name>
<proteinExistence type="predicted"/>
<keyword evidence="1" id="KW-0472">Membrane</keyword>
<evidence type="ECO:0000259" key="2">
    <source>
        <dbReference type="Pfam" id="PF03407"/>
    </source>
</evidence>
<dbReference type="AlphaFoldDB" id="A0A835DL49"/>
<dbReference type="EMBL" id="JABCRI010000004">
    <property type="protein sequence ID" value="KAF8407491.1"/>
    <property type="molecule type" value="Genomic_DNA"/>
</dbReference>
<sequence>MIGYKAEKGSESGAFLALILGATALSCVVLYNYKDVYPFQLLPRSSRFNDDVSSFHTNASSDSVELMRLEKVLKKAAMEDRTVILTTLNEAWTSPDSIFDLFLESFQIGDHTRRLLDHLVVIALDQKAYARCMTIHNHCFSLVTEGVNFSREAYYMNPEYLKMMWRRTDFLRTVLEMGYNFIFTDSDIMWLRDPFPRFYVDADFQIACDHFEGNSYDMGNMPNGGFKYVKSNNRSIEFYKFWYLSRETYPGKNEQDVLNMIKNDKFITDIGLKMRFLDTAYFDYDGGPSNGESSKEQYNSEISQILSSMASFTISLVAQISSMVTAKLIEKNYLAWKDQILPMIENVDLLNHIADEVKELKQQIISDGKEEINLVYVQWRKDDQLLKSLISGTSTEEVHAFVIGLKTARKIWLCLAENFAGGSQERELGLTANSKQFAKVIKDEKIPQALAAMSITDPHDPEWIPDIGATSHMTNNPREQVTLLTFSEYMNFVPSPNVLAHANPEPTVLSDRVAHNSTDCATEPCVDPNASASVMLPLSPTDRAPYVGLPLVPRDWGTHNFPDCATEPIVDLNALAPVFSPSTPKDGAPYVRLPLVFTDRGTPGEPIVLSIDTTLSPLASTTDEVQTDPDQLLGPLPTSQLKEHSVSTTSAIPFSSFYSLEGNSPLISGP</sequence>
<dbReference type="InterPro" id="IPR005069">
    <property type="entry name" value="Nucl-diP-sugar_transferase"/>
</dbReference>
<evidence type="ECO:0000256" key="1">
    <source>
        <dbReference type="SAM" id="Phobius"/>
    </source>
</evidence>
<feature type="domain" description="Nucleotide-diphospho-sugar transferase" evidence="2">
    <location>
        <begin position="115"/>
        <end position="286"/>
    </location>
</feature>
<accession>A0A835DL49</accession>
<organism evidence="3 4">
    <name type="scientific">Tetracentron sinense</name>
    <name type="common">Spur-leaf</name>
    <dbReference type="NCBI Taxonomy" id="13715"/>
    <lineage>
        <taxon>Eukaryota</taxon>
        <taxon>Viridiplantae</taxon>
        <taxon>Streptophyta</taxon>
        <taxon>Embryophyta</taxon>
        <taxon>Tracheophyta</taxon>
        <taxon>Spermatophyta</taxon>
        <taxon>Magnoliopsida</taxon>
        <taxon>Trochodendrales</taxon>
        <taxon>Trochodendraceae</taxon>
        <taxon>Tetracentron</taxon>
    </lineage>
</organism>
<dbReference type="Pfam" id="PF03407">
    <property type="entry name" value="Nucleotid_trans"/>
    <property type="match status" value="1"/>
</dbReference>
<gene>
    <name evidence="3" type="ORF">HHK36_006625</name>
</gene>
<protein>
    <recommendedName>
        <fullName evidence="2">Nucleotide-diphospho-sugar transferase domain-containing protein</fullName>
    </recommendedName>
</protein>
<keyword evidence="1" id="KW-1133">Transmembrane helix</keyword>
<evidence type="ECO:0000313" key="3">
    <source>
        <dbReference type="EMBL" id="KAF8407491.1"/>
    </source>
</evidence>
<reference evidence="3 4" key="1">
    <citation type="submission" date="2020-04" db="EMBL/GenBank/DDBJ databases">
        <title>Plant Genome Project.</title>
        <authorList>
            <person name="Zhang R.-G."/>
        </authorList>
    </citation>
    <scope>NUCLEOTIDE SEQUENCE [LARGE SCALE GENOMIC DNA]</scope>
    <source>
        <strain evidence="3">YNK0</strain>
        <tissue evidence="3">Leaf</tissue>
    </source>
</reference>
<dbReference type="OrthoDB" id="1845088at2759"/>
<keyword evidence="4" id="KW-1185">Reference proteome</keyword>
<dbReference type="PANTHER" id="PTHR46038:SF38">
    <property type="entry name" value="GLYCOSYLTRANSFERASE-RELATED"/>
    <property type="match status" value="1"/>
</dbReference>
<feature type="transmembrane region" description="Helical" evidence="1">
    <location>
        <begin position="12"/>
        <end position="33"/>
    </location>
</feature>
<dbReference type="PANTHER" id="PTHR46038">
    <property type="entry name" value="EXPRESSED PROTEIN-RELATED"/>
    <property type="match status" value="1"/>
</dbReference>
<keyword evidence="1" id="KW-0812">Transmembrane</keyword>
<dbReference type="InterPro" id="IPR044821">
    <property type="entry name" value="At1g28695/At4g15970-like"/>
</dbReference>
<evidence type="ECO:0000313" key="4">
    <source>
        <dbReference type="Proteomes" id="UP000655225"/>
    </source>
</evidence>
<dbReference type="Proteomes" id="UP000655225">
    <property type="component" value="Unassembled WGS sequence"/>
</dbReference>
<comment type="caution">
    <text evidence="3">The sequence shown here is derived from an EMBL/GenBank/DDBJ whole genome shotgun (WGS) entry which is preliminary data.</text>
</comment>